<dbReference type="PANTHER" id="PTHR30154:SF34">
    <property type="entry name" value="TRANSCRIPTIONAL REGULATOR AZLB"/>
    <property type="match status" value="1"/>
</dbReference>
<dbReference type="InterPro" id="IPR013668">
    <property type="entry name" value="RNase_R_HTH_12"/>
</dbReference>
<dbReference type="Gene3D" id="1.10.10.10">
    <property type="entry name" value="Winged helix-like DNA-binding domain superfamily/Winged helix DNA-binding domain"/>
    <property type="match status" value="1"/>
</dbReference>
<dbReference type="GO" id="GO:0043200">
    <property type="term" value="P:response to amino acid"/>
    <property type="evidence" value="ECO:0007669"/>
    <property type="project" value="TreeGrafter"/>
</dbReference>
<dbReference type="PANTHER" id="PTHR30154">
    <property type="entry name" value="LEUCINE-RESPONSIVE REGULATORY PROTEIN"/>
    <property type="match status" value="1"/>
</dbReference>
<dbReference type="InterPro" id="IPR003018">
    <property type="entry name" value="GAF"/>
</dbReference>
<evidence type="ECO:0000313" key="6">
    <source>
        <dbReference type="Proteomes" id="UP000315289"/>
    </source>
</evidence>
<evidence type="ECO:0000256" key="1">
    <source>
        <dbReference type="ARBA" id="ARBA00023015"/>
    </source>
</evidence>
<dbReference type="InterPro" id="IPR029016">
    <property type="entry name" value="GAF-like_dom_sf"/>
</dbReference>
<dbReference type="EMBL" id="VOAH01000010">
    <property type="protein sequence ID" value="TVP40024.1"/>
    <property type="molecule type" value="Genomic_DNA"/>
</dbReference>
<name>A0A557STT3_9ARCH</name>
<dbReference type="Proteomes" id="UP000315289">
    <property type="component" value="Unassembled WGS sequence"/>
</dbReference>
<evidence type="ECO:0000256" key="2">
    <source>
        <dbReference type="ARBA" id="ARBA00023125"/>
    </source>
</evidence>
<keyword evidence="6" id="KW-1185">Reference proteome</keyword>
<dbReference type="AlphaFoldDB" id="A0A557STT3"/>
<dbReference type="GO" id="GO:0005829">
    <property type="term" value="C:cytosol"/>
    <property type="evidence" value="ECO:0007669"/>
    <property type="project" value="TreeGrafter"/>
</dbReference>
<dbReference type="PROSITE" id="PS50956">
    <property type="entry name" value="HTH_ASNC_2"/>
    <property type="match status" value="1"/>
</dbReference>
<gene>
    <name evidence="5" type="ORF">NARC_100086</name>
</gene>
<dbReference type="InterPro" id="IPR019888">
    <property type="entry name" value="Tscrpt_reg_AsnC-like"/>
</dbReference>
<dbReference type="SMART" id="SM00065">
    <property type="entry name" value="GAF"/>
    <property type="match status" value="1"/>
</dbReference>
<dbReference type="RefSeq" id="WP_144732380.1">
    <property type="nucleotide sequence ID" value="NZ_ML675586.1"/>
</dbReference>
<dbReference type="SUPFAM" id="SSF46785">
    <property type="entry name" value="Winged helix' DNA-binding domain"/>
    <property type="match status" value="1"/>
</dbReference>
<reference evidence="5 6" key="1">
    <citation type="journal article" date="2019" name="Front. Microbiol.">
        <title>Ammonia Oxidation by the Arctic Terrestrial Thaumarchaeote Candidatus Nitrosocosmicus arcticus Is Stimulated by Increasing Temperatures.</title>
        <authorList>
            <person name="Alves R.J.E."/>
            <person name="Kerou M."/>
            <person name="Zappe A."/>
            <person name="Bittner R."/>
            <person name="Abby S.S."/>
            <person name="Schmidt H.A."/>
            <person name="Pfeifer K."/>
            <person name="Schleper C."/>
        </authorList>
    </citation>
    <scope>NUCLEOTIDE SEQUENCE [LARGE SCALE GENOMIC DNA]</scope>
    <source>
        <strain evidence="5 6">Kfb</strain>
    </source>
</reference>
<feature type="domain" description="HTH asnC-type" evidence="4">
    <location>
        <begin position="2"/>
        <end position="90"/>
    </location>
</feature>
<dbReference type="InterPro" id="IPR036390">
    <property type="entry name" value="WH_DNA-bd_sf"/>
</dbReference>
<organism evidence="5 6">
    <name type="scientific">Candidatus Nitrosocosmicus arcticus</name>
    <dbReference type="NCBI Taxonomy" id="2035267"/>
    <lineage>
        <taxon>Archaea</taxon>
        <taxon>Nitrososphaerota</taxon>
        <taxon>Nitrososphaeria</taxon>
        <taxon>Nitrososphaerales</taxon>
        <taxon>Nitrososphaeraceae</taxon>
        <taxon>Candidatus Nitrosocosmicus</taxon>
    </lineage>
</organism>
<dbReference type="InterPro" id="IPR000485">
    <property type="entry name" value="AsnC-type_HTH_dom"/>
</dbReference>
<dbReference type="Gene3D" id="3.30.450.40">
    <property type="match status" value="1"/>
</dbReference>
<accession>A0A557STT3</accession>
<protein>
    <submittedName>
        <fullName evidence="5">Putative GAF sensor protein</fullName>
    </submittedName>
</protein>
<dbReference type="SMART" id="SM00344">
    <property type="entry name" value="HTH_ASNC"/>
    <property type="match status" value="1"/>
</dbReference>
<dbReference type="Pfam" id="PF08461">
    <property type="entry name" value="WHD_RNase_R"/>
    <property type="match status" value="1"/>
</dbReference>
<evidence type="ECO:0000259" key="4">
    <source>
        <dbReference type="PROSITE" id="PS50956"/>
    </source>
</evidence>
<dbReference type="SUPFAM" id="SSF55781">
    <property type="entry name" value="GAF domain-like"/>
    <property type="match status" value="1"/>
</dbReference>
<evidence type="ECO:0000256" key="3">
    <source>
        <dbReference type="ARBA" id="ARBA00023163"/>
    </source>
</evidence>
<dbReference type="OrthoDB" id="6995at2157"/>
<evidence type="ECO:0000313" key="5">
    <source>
        <dbReference type="EMBL" id="TVP40024.1"/>
    </source>
</evidence>
<comment type="caution">
    <text evidence="5">The sequence shown here is derived from an EMBL/GenBank/DDBJ whole genome shotgun (WGS) entry which is preliminary data.</text>
</comment>
<proteinExistence type="predicted"/>
<dbReference type="Pfam" id="PF13185">
    <property type="entry name" value="GAF_2"/>
    <property type="match status" value="1"/>
</dbReference>
<keyword evidence="3" id="KW-0804">Transcription</keyword>
<keyword evidence="2" id="KW-0238">DNA-binding</keyword>
<keyword evidence="1" id="KW-0805">Transcription regulation</keyword>
<dbReference type="GO" id="GO:0043565">
    <property type="term" value="F:sequence-specific DNA binding"/>
    <property type="evidence" value="ECO:0007669"/>
    <property type="project" value="InterPro"/>
</dbReference>
<sequence>MIDEIDKVILSDLSKNARIPVAEIAYHLRQMEHKITERAIRYRLKRLEQSNTILGYSPIFNPSLISDKISRTILLKFKITKNTSDLMGRLNNYIDNSRFCLFSARMSGDFDFICHFVFDSIEQYELESDNFINRFAELVSEYRTYDSKIIKATPYSILDEQESNEKKFRIYKIINSLRKSENLNTKLQLTVDSLVKYFDAIFARMWLLDKNSKNLILKFSSGKYRNINGEFSKVSIRLNSKIGTIVIRNKPVITNDVVNDPRIKYPTWAEKEKLRSFAGYPITHAGKPIGVLAMFSKKTLSPIEFELLGIFAEHISKELSAFYEAKELLNIT</sequence>
<dbReference type="InterPro" id="IPR036388">
    <property type="entry name" value="WH-like_DNA-bd_sf"/>
</dbReference>